<gene>
    <name evidence="2" type="ORF">AAND1436_LOCUS31034</name>
</gene>
<sequence length="246" mass="28153">MNGYRDGITRQSIRLRLDAAYRAEDAYFAGIRAKLKGCLPLAESFTRKLWNGEMLQAVRASGIDEEVATLLYRQATDNLYDAAVFFLTGRSLVTADKLRRYFDVMGDRLVVLLNSEDAADPFKVQNRARDFVIGEDADVGAEVTETFKEITYFYDQGSVNNWMSIEFRAYPHPWEIWVENLEYELVKIAEYDEKPTYEQVVTATTEYEEKNGIPYAKKLAKMLKDQGSEIQAFGEAQMDPGEGRKL</sequence>
<dbReference type="AlphaFoldDB" id="A0A7S2E2S6"/>
<evidence type="ECO:0000313" key="2">
    <source>
        <dbReference type="EMBL" id="CAD9471449.1"/>
    </source>
</evidence>
<accession>A0A7S2E2S6</accession>
<dbReference type="InterPro" id="IPR018962">
    <property type="entry name" value="DUF1995"/>
</dbReference>
<organism evidence="2">
    <name type="scientific">Alexandrium andersonii</name>
    <dbReference type="NCBI Taxonomy" id="327968"/>
    <lineage>
        <taxon>Eukaryota</taxon>
        <taxon>Sar</taxon>
        <taxon>Alveolata</taxon>
        <taxon>Dinophyceae</taxon>
        <taxon>Gonyaulacales</taxon>
        <taxon>Pyrocystaceae</taxon>
        <taxon>Alexandrium</taxon>
    </lineage>
</organism>
<evidence type="ECO:0000259" key="1">
    <source>
        <dbReference type="Pfam" id="PF09353"/>
    </source>
</evidence>
<feature type="domain" description="DUF1995" evidence="1">
    <location>
        <begin position="5"/>
        <end position="200"/>
    </location>
</feature>
<reference evidence="2" key="1">
    <citation type="submission" date="2021-01" db="EMBL/GenBank/DDBJ databases">
        <authorList>
            <person name="Corre E."/>
            <person name="Pelletier E."/>
            <person name="Niang G."/>
            <person name="Scheremetjew M."/>
            <person name="Finn R."/>
            <person name="Kale V."/>
            <person name="Holt S."/>
            <person name="Cochrane G."/>
            <person name="Meng A."/>
            <person name="Brown T."/>
            <person name="Cohen L."/>
        </authorList>
    </citation>
    <scope>NUCLEOTIDE SEQUENCE</scope>
    <source>
        <strain evidence="2">CCMP2222</strain>
    </source>
</reference>
<name>A0A7S2E2S6_9DINO</name>
<protein>
    <recommendedName>
        <fullName evidence="1">DUF1995 domain-containing protein</fullName>
    </recommendedName>
</protein>
<proteinExistence type="predicted"/>
<dbReference type="EMBL" id="HBGQ01064222">
    <property type="protein sequence ID" value="CAD9471449.1"/>
    <property type="molecule type" value="Transcribed_RNA"/>
</dbReference>
<dbReference type="Pfam" id="PF09353">
    <property type="entry name" value="DUF1995"/>
    <property type="match status" value="1"/>
</dbReference>